<dbReference type="GO" id="GO:0008270">
    <property type="term" value="F:zinc ion binding"/>
    <property type="evidence" value="ECO:0007669"/>
    <property type="project" value="UniProtKB-KW"/>
</dbReference>
<evidence type="ECO:0000259" key="3">
    <source>
        <dbReference type="PROSITE" id="PS50089"/>
    </source>
</evidence>
<dbReference type="AlphaFoldDB" id="A0A3E2GV60"/>
<dbReference type="PANTHER" id="PTHR47662">
    <property type="entry name" value="RING-TYPE DOMAIN-CONTAINING PROTEIN"/>
    <property type="match status" value="1"/>
</dbReference>
<dbReference type="STRING" id="5539.A0A3E2GV60"/>
<keyword evidence="2" id="KW-1133">Transmembrane helix</keyword>
<dbReference type="CDD" id="cd16448">
    <property type="entry name" value="RING-H2"/>
    <property type="match status" value="1"/>
</dbReference>
<dbReference type="InterPro" id="IPR013083">
    <property type="entry name" value="Znf_RING/FYVE/PHD"/>
</dbReference>
<evidence type="ECO:0000256" key="2">
    <source>
        <dbReference type="SAM" id="Phobius"/>
    </source>
</evidence>
<keyword evidence="1" id="KW-0863">Zinc-finger</keyword>
<dbReference type="Proteomes" id="UP000258309">
    <property type="component" value="Unassembled WGS sequence"/>
</dbReference>
<name>A0A3E2GV60_SCYLI</name>
<protein>
    <recommendedName>
        <fullName evidence="3">RING-type domain-containing protein</fullName>
    </recommendedName>
</protein>
<dbReference type="PANTHER" id="PTHR47662:SF1">
    <property type="entry name" value="RING-TYPE DOMAIN-CONTAINING PROTEIN"/>
    <property type="match status" value="1"/>
</dbReference>
<organism evidence="4 5">
    <name type="scientific">Scytalidium lignicola</name>
    <name type="common">Hyphomycete</name>
    <dbReference type="NCBI Taxonomy" id="5539"/>
    <lineage>
        <taxon>Eukaryota</taxon>
        <taxon>Fungi</taxon>
        <taxon>Dikarya</taxon>
        <taxon>Ascomycota</taxon>
        <taxon>Pezizomycotina</taxon>
        <taxon>Leotiomycetes</taxon>
        <taxon>Leotiomycetes incertae sedis</taxon>
        <taxon>Scytalidium</taxon>
    </lineage>
</organism>
<sequence>MNSIPVGNSTRPNEDDVGASGAPIPFIVAFVIVLVLAVFFIVHEVKLQSHRRQPQRDVESTKHVPKETINLQTLNDANPSQKYQQVKGFKRQATWASTQSNSAEVCVICLEVLVDQDDVRQLKCKHVFHSTCIDSWFQKYRVDCPLCKSIFIPNRQGDPIPEEVR</sequence>
<keyword evidence="2" id="KW-0472">Membrane</keyword>
<dbReference type="PROSITE" id="PS50089">
    <property type="entry name" value="ZF_RING_2"/>
    <property type="match status" value="1"/>
</dbReference>
<proteinExistence type="predicted"/>
<keyword evidence="5" id="KW-1185">Reference proteome</keyword>
<evidence type="ECO:0000256" key="1">
    <source>
        <dbReference type="PROSITE-ProRule" id="PRU00175"/>
    </source>
</evidence>
<keyword evidence="1" id="KW-0479">Metal-binding</keyword>
<dbReference type="InterPro" id="IPR001841">
    <property type="entry name" value="Znf_RING"/>
</dbReference>
<keyword evidence="2" id="KW-0812">Transmembrane</keyword>
<comment type="caution">
    <text evidence="4">The sequence shown here is derived from an EMBL/GenBank/DDBJ whole genome shotgun (WGS) entry which is preliminary data.</text>
</comment>
<dbReference type="Pfam" id="PF13639">
    <property type="entry name" value="zf-RING_2"/>
    <property type="match status" value="1"/>
</dbReference>
<feature type="transmembrane region" description="Helical" evidence="2">
    <location>
        <begin position="20"/>
        <end position="42"/>
    </location>
</feature>
<dbReference type="EMBL" id="NCSJ02000389">
    <property type="protein sequence ID" value="RFU24902.1"/>
    <property type="molecule type" value="Genomic_DNA"/>
</dbReference>
<dbReference type="SMART" id="SM00184">
    <property type="entry name" value="RING"/>
    <property type="match status" value="1"/>
</dbReference>
<feature type="non-terminal residue" evidence="4">
    <location>
        <position position="1"/>
    </location>
</feature>
<dbReference type="OMA" id="CTRSTHT"/>
<dbReference type="Gene3D" id="3.30.40.10">
    <property type="entry name" value="Zinc/RING finger domain, C3HC4 (zinc finger)"/>
    <property type="match status" value="1"/>
</dbReference>
<dbReference type="OrthoDB" id="8062037at2759"/>
<evidence type="ECO:0000313" key="4">
    <source>
        <dbReference type="EMBL" id="RFU24902.1"/>
    </source>
</evidence>
<reference evidence="4 5" key="1">
    <citation type="submission" date="2018-05" db="EMBL/GenBank/DDBJ databases">
        <title>Draft genome sequence of Scytalidium lignicola DSM 105466, a ubiquitous saprotrophic fungus.</title>
        <authorList>
            <person name="Buettner E."/>
            <person name="Gebauer A.M."/>
            <person name="Hofrichter M."/>
            <person name="Liers C."/>
            <person name="Kellner H."/>
        </authorList>
    </citation>
    <scope>NUCLEOTIDE SEQUENCE [LARGE SCALE GENOMIC DNA]</scope>
    <source>
        <strain evidence="4 5">DSM 105466</strain>
    </source>
</reference>
<feature type="non-terminal residue" evidence="4">
    <location>
        <position position="165"/>
    </location>
</feature>
<dbReference type="SUPFAM" id="SSF57850">
    <property type="entry name" value="RING/U-box"/>
    <property type="match status" value="1"/>
</dbReference>
<keyword evidence="1" id="KW-0862">Zinc</keyword>
<accession>A0A3E2GV60</accession>
<feature type="domain" description="RING-type" evidence="3">
    <location>
        <begin position="106"/>
        <end position="148"/>
    </location>
</feature>
<evidence type="ECO:0000313" key="5">
    <source>
        <dbReference type="Proteomes" id="UP000258309"/>
    </source>
</evidence>
<gene>
    <name evidence="4" type="ORF">B7463_g11432</name>
</gene>